<dbReference type="InterPro" id="IPR011060">
    <property type="entry name" value="RibuloseP-bd_barrel"/>
</dbReference>
<evidence type="ECO:0000256" key="7">
    <source>
        <dbReference type="ARBA" id="ARBA00013188"/>
    </source>
</evidence>
<evidence type="ECO:0000256" key="6">
    <source>
        <dbReference type="ARBA" id="ARBA00009541"/>
    </source>
</evidence>
<sequence>MNMHNWPKESVLIAPSILSADFAHLADDADHALKAGGDLLHIDVMDGHFVPNLTFGPALVKSLHAALPDAFLDVHLMVEDPALFVEPFIDAGADHVSFHVEPLGLDACVALAERVRTLGATAGITINPPTPADAILPALDAFDLILVMSVNPGFGGQAFIPEVLDKVRTISPLLRPEQRLEMDGGIAPETAQAAREAGCTVLVAGSAIFGLPQPERAGAIRTLRGS</sequence>
<comment type="cofactor">
    <cofactor evidence="3">
        <name>Co(2+)</name>
        <dbReference type="ChEBI" id="CHEBI:48828"/>
    </cofactor>
</comment>
<dbReference type="InterPro" id="IPR000056">
    <property type="entry name" value="Ribul_P_3_epim-like"/>
</dbReference>
<keyword evidence="9 10" id="KW-0413">Isomerase</keyword>
<dbReference type="SUPFAM" id="SSF51366">
    <property type="entry name" value="Ribulose-phoshate binding barrel"/>
    <property type="match status" value="1"/>
</dbReference>
<evidence type="ECO:0000256" key="5">
    <source>
        <dbReference type="ARBA" id="ARBA00001954"/>
    </source>
</evidence>
<dbReference type="PROSITE" id="PS01086">
    <property type="entry name" value="RIBUL_P_3_EPIMER_2"/>
    <property type="match status" value="1"/>
</dbReference>
<evidence type="ECO:0000256" key="2">
    <source>
        <dbReference type="ARBA" id="ARBA00001936"/>
    </source>
</evidence>
<comment type="cofactor">
    <cofactor evidence="4">
        <name>Zn(2+)</name>
        <dbReference type="ChEBI" id="CHEBI:29105"/>
    </cofactor>
</comment>
<protein>
    <recommendedName>
        <fullName evidence="7">ribulose-phosphate 3-epimerase</fullName>
        <ecNumber evidence="7">5.1.3.1</ecNumber>
    </recommendedName>
</protein>
<dbReference type="EC" id="5.1.3.1" evidence="7"/>
<organism evidence="10">
    <name type="scientific">hydrothermal vent metagenome</name>
    <dbReference type="NCBI Taxonomy" id="652676"/>
    <lineage>
        <taxon>unclassified sequences</taxon>
        <taxon>metagenomes</taxon>
        <taxon>ecological metagenomes</taxon>
    </lineage>
</organism>
<dbReference type="NCBIfam" id="NF004076">
    <property type="entry name" value="PRK05581.1-4"/>
    <property type="match status" value="1"/>
</dbReference>
<dbReference type="HAMAP" id="MF_02227">
    <property type="entry name" value="RPE"/>
    <property type="match status" value="1"/>
</dbReference>
<dbReference type="GO" id="GO:0006098">
    <property type="term" value="P:pentose-phosphate shunt"/>
    <property type="evidence" value="ECO:0007669"/>
    <property type="project" value="InterPro"/>
</dbReference>
<comment type="catalytic activity">
    <reaction evidence="1">
        <text>D-ribulose 5-phosphate = D-xylulose 5-phosphate</text>
        <dbReference type="Rhea" id="RHEA:13677"/>
        <dbReference type="ChEBI" id="CHEBI:57737"/>
        <dbReference type="ChEBI" id="CHEBI:58121"/>
        <dbReference type="EC" id="5.1.3.1"/>
    </reaction>
</comment>
<dbReference type="Gene3D" id="3.20.20.70">
    <property type="entry name" value="Aldolase class I"/>
    <property type="match status" value="1"/>
</dbReference>
<accession>A0A3B1E095</accession>
<evidence type="ECO:0000256" key="1">
    <source>
        <dbReference type="ARBA" id="ARBA00001782"/>
    </source>
</evidence>
<dbReference type="PROSITE" id="PS01085">
    <property type="entry name" value="RIBUL_P_3_EPIMER_1"/>
    <property type="match status" value="1"/>
</dbReference>
<proteinExistence type="inferred from homology"/>
<dbReference type="NCBIfam" id="TIGR01163">
    <property type="entry name" value="rpe"/>
    <property type="match status" value="1"/>
</dbReference>
<evidence type="ECO:0000256" key="8">
    <source>
        <dbReference type="ARBA" id="ARBA00022723"/>
    </source>
</evidence>
<keyword evidence="8" id="KW-0479">Metal-binding</keyword>
<comment type="cofactor">
    <cofactor evidence="2">
        <name>Mn(2+)</name>
        <dbReference type="ChEBI" id="CHEBI:29035"/>
    </cofactor>
</comment>
<dbReference type="AlphaFoldDB" id="A0A3B1E095"/>
<dbReference type="GO" id="GO:0005737">
    <property type="term" value="C:cytoplasm"/>
    <property type="evidence" value="ECO:0007669"/>
    <property type="project" value="UniProtKB-ARBA"/>
</dbReference>
<comment type="cofactor">
    <cofactor evidence="5">
        <name>Fe(2+)</name>
        <dbReference type="ChEBI" id="CHEBI:29033"/>
    </cofactor>
</comment>
<dbReference type="InterPro" id="IPR026019">
    <property type="entry name" value="Ribul_P_3_epim"/>
</dbReference>
<reference evidence="10" key="1">
    <citation type="submission" date="2018-06" db="EMBL/GenBank/DDBJ databases">
        <authorList>
            <person name="Zhirakovskaya E."/>
        </authorList>
    </citation>
    <scope>NUCLEOTIDE SEQUENCE</scope>
</reference>
<dbReference type="PANTHER" id="PTHR11749">
    <property type="entry name" value="RIBULOSE-5-PHOSPHATE-3-EPIMERASE"/>
    <property type="match status" value="1"/>
</dbReference>
<dbReference type="GO" id="GO:0004750">
    <property type="term" value="F:D-ribulose-phosphate 3-epimerase activity"/>
    <property type="evidence" value="ECO:0007669"/>
    <property type="project" value="UniProtKB-EC"/>
</dbReference>
<evidence type="ECO:0000256" key="4">
    <source>
        <dbReference type="ARBA" id="ARBA00001947"/>
    </source>
</evidence>
<name>A0A3B1E095_9ZZZZ</name>
<dbReference type="FunFam" id="3.20.20.70:FF:000004">
    <property type="entry name" value="Ribulose-phosphate 3-epimerase"/>
    <property type="match status" value="1"/>
</dbReference>
<gene>
    <name evidence="10" type="ORF">MNBD_PLANCTO03-2288</name>
</gene>
<dbReference type="Pfam" id="PF00834">
    <property type="entry name" value="Ribul_P_3_epim"/>
    <property type="match status" value="1"/>
</dbReference>
<dbReference type="GO" id="GO:0046872">
    <property type="term" value="F:metal ion binding"/>
    <property type="evidence" value="ECO:0007669"/>
    <property type="project" value="UniProtKB-KW"/>
</dbReference>
<evidence type="ECO:0000256" key="9">
    <source>
        <dbReference type="ARBA" id="ARBA00023235"/>
    </source>
</evidence>
<dbReference type="InterPro" id="IPR013785">
    <property type="entry name" value="Aldolase_TIM"/>
</dbReference>
<dbReference type="PIRSF" id="PIRSF001461">
    <property type="entry name" value="RPE"/>
    <property type="match status" value="1"/>
</dbReference>
<dbReference type="EMBL" id="UOGK01000556">
    <property type="protein sequence ID" value="VAX41520.1"/>
    <property type="molecule type" value="Genomic_DNA"/>
</dbReference>
<comment type="similarity">
    <text evidence="6">Belongs to the ribulose-phosphate 3-epimerase family.</text>
</comment>
<evidence type="ECO:0000313" key="10">
    <source>
        <dbReference type="EMBL" id="VAX41520.1"/>
    </source>
</evidence>
<dbReference type="CDD" id="cd00429">
    <property type="entry name" value="RPE"/>
    <property type="match status" value="1"/>
</dbReference>
<evidence type="ECO:0000256" key="3">
    <source>
        <dbReference type="ARBA" id="ARBA00001941"/>
    </source>
</evidence>
<dbReference type="GO" id="GO:0005975">
    <property type="term" value="P:carbohydrate metabolic process"/>
    <property type="evidence" value="ECO:0007669"/>
    <property type="project" value="InterPro"/>
</dbReference>